<dbReference type="InterPro" id="IPR003439">
    <property type="entry name" value="ABC_transporter-like_ATP-bd"/>
</dbReference>
<feature type="transmembrane region" description="Helical" evidence="7">
    <location>
        <begin position="38"/>
        <end position="58"/>
    </location>
</feature>
<dbReference type="InterPro" id="IPR011527">
    <property type="entry name" value="ABC1_TM_dom"/>
</dbReference>
<evidence type="ECO:0000256" key="2">
    <source>
        <dbReference type="ARBA" id="ARBA00022692"/>
    </source>
</evidence>
<gene>
    <name evidence="10" type="ORF">JOE68_002276</name>
</gene>
<evidence type="ECO:0000256" key="7">
    <source>
        <dbReference type="SAM" id="Phobius"/>
    </source>
</evidence>
<keyword evidence="11" id="KW-1185">Reference proteome</keyword>
<evidence type="ECO:0000256" key="1">
    <source>
        <dbReference type="ARBA" id="ARBA00004651"/>
    </source>
</evidence>
<dbReference type="InterPro" id="IPR036640">
    <property type="entry name" value="ABC1_TM_sf"/>
</dbReference>
<keyword evidence="4 10" id="KW-0067">ATP-binding</keyword>
<evidence type="ECO:0000256" key="3">
    <source>
        <dbReference type="ARBA" id="ARBA00022741"/>
    </source>
</evidence>
<feature type="domain" description="ABC transporter" evidence="8">
    <location>
        <begin position="271"/>
        <end position="483"/>
    </location>
</feature>
<dbReference type="PANTHER" id="PTHR24221">
    <property type="entry name" value="ATP-BINDING CASSETTE SUB-FAMILY B"/>
    <property type="match status" value="1"/>
</dbReference>
<evidence type="ECO:0000313" key="10">
    <source>
        <dbReference type="EMBL" id="MBM7811411.1"/>
    </source>
</evidence>
<organism evidence="10 11">
    <name type="scientific">Saccharothrix algeriensis</name>
    <dbReference type="NCBI Taxonomy" id="173560"/>
    <lineage>
        <taxon>Bacteria</taxon>
        <taxon>Bacillati</taxon>
        <taxon>Actinomycetota</taxon>
        <taxon>Actinomycetes</taxon>
        <taxon>Pseudonocardiales</taxon>
        <taxon>Pseudonocardiaceae</taxon>
        <taxon>Saccharothrix</taxon>
    </lineage>
</organism>
<reference evidence="10 11" key="1">
    <citation type="submission" date="2021-01" db="EMBL/GenBank/DDBJ databases">
        <title>Sequencing the genomes of 1000 actinobacteria strains.</title>
        <authorList>
            <person name="Klenk H.-P."/>
        </authorList>
    </citation>
    <scope>NUCLEOTIDE SEQUENCE [LARGE SCALE GENOMIC DNA]</scope>
    <source>
        <strain evidence="10 11">DSM 44581</strain>
    </source>
</reference>
<protein>
    <submittedName>
        <fullName evidence="10">ATP-binding cassette subfamily C protein CydC</fullName>
    </submittedName>
</protein>
<keyword evidence="6 7" id="KW-0472">Membrane</keyword>
<dbReference type="PROSITE" id="PS50893">
    <property type="entry name" value="ABC_TRANSPORTER_2"/>
    <property type="match status" value="1"/>
</dbReference>
<dbReference type="InterPro" id="IPR003593">
    <property type="entry name" value="AAA+_ATPase"/>
</dbReference>
<evidence type="ECO:0000259" key="8">
    <source>
        <dbReference type="PROSITE" id="PS50893"/>
    </source>
</evidence>
<name>A0ABS2S5A1_9PSEU</name>
<feature type="domain" description="ABC transmembrane type-1" evidence="9">
    <location>
        <begin position="5"/>
        <end position="237"/>
    </location>
</feature>
<feature type="transmembrane region" description="Helical" evidence="7">
    <location>
        <begin position="109"/>
        <end position="131"/>
    </location>
</feature>
<dbReference type="PANTHER" id="PTHR24221:SF654">
    <property type="entry name" value="ATP-BINDING CASSETTE SUB-FAMILY B MEMBER 6"/>
    <property type="match status" value="1"/>
</dbReference>
<dbReference type="Gene3D" id="3.40.50.300">
    <property type="entry name" value="P-loop containing nucleotide triphosphate hydrolases"/>
    <property type="match status" value="1"/>
</dbReference>
<evidence type="ECO:0000256" key="4">
    <source>
        <dbReference type="ARBA" id="ARBA00022840"/>
    </source>
</evidence>
<comment type="caution">
    <text evidence="10">The sequence shown here is derived from an EMBL/GenBank/DDBJ whole genome shotgun (WGS) entry which is preliminary data.</text>
</comment>
<evidence type="ECO:0000256" key="5">
    <source>
        <dbReference type="ARBA" id="ARBA00022989"/>
    </source>
</evidence>
<evidence type="ECO:0000313" key="11">
    <source>
        <dbReference type="Proteomes" id="UP001195724"/>
    </source>
</evidence>
<dbReference type="PROSITE" id="PS50929">
    <property type="entry name" value="ABC_TM1F"/>
    <property type="match status" value="1"/>
</dbReference>
<dbReference type="InterPro" id="IPR017871">
    <property type="entry name" value="ABC_transporter-like_CS"/>
</dbReference>
<proteinExistence type="predicted"/>
<sequence>MRRLVAAVVAGAAAELAGVGLMATAVWLVVRAAGQPPLSALAVAIVAVRALAIARGGLRYVERLAGHGAVLRGMAEVRGRVYDSLLRRPLPGGDALTRLVSDVDAVQDAVLRCLLPACVAGVVGVVAVVAAGFAWPLVVGLLLGGLVLPSAACASAHRHLRSLAPLRAELAERVVTLRDGAAELTAFGAAERELDRAGAVVDELAARERRGSAAAAASVGLAVAVQFGTALALLVTGHPAHVVLGAVAVLEVTAPLADAGRRWAEVRGSVARVREVLAAPEGPAAGGPAAGGPGAGWPPVDVAGGRRIGVVGPSGAGKSTLLRDLAAAHPGAAKGALADAHVFHRTVRANVLLARPGATQRELDRVARIADLDVGWDTVVGERGEELSGGQRQRLLLARALLADPEVLLLDEPVEGLATRHGDEVLGRVLRAARGAVVLVTHRLAPLVDFDEVLVVEDGRITRRGTHAELVGAPGYYRDRWRAEHPGDRTRA</sequence>
<keyword evidence="3" id="KW-0547">Nucleotide-binding</keyword>
<dbReference type="GO" id="GO:0005524">
    <property type="term" value="F:ATP binding"/>
    <property type="evidence" value="ECO:0007669"/>
    <property type="project" value="UniProtKB-KW"/>
</dbReference>
<dbReference type="PROSITE" id="PS00211">
    <property type="entry name" value="ABC_TRANSPORTER_1"/>
    <property type="match status" value="1"/>
</dbReference>
<dbReference type="SUPFAM" id="SSF90123">
    <property type="entry name" value="ABC transporter transmembrane region"/>
    <property type="match status" value="1"/>
</dbReference>
<dbReference type="Gene3D" id="1.20.1560.10">
    <property type="entry name" value="ABC transporter type 1, transmembrane domain"/>
    <property type="match status" value="1"/>
</dbReference>
<dbReference type="RefSeq" id="WP_307819635.1">
    <property type="nucleotide sequence ID" value="NZ_JAFBCL010000001.1"/>
</dbReference>
<dbReference type="InterPro" id="IPR027417">
    <property type="entry name" value="P-loop_NTPase"/>
</dbReference>
<dbReference type="Pfam" id="PF00005">
    <property type="entry name" value="ABC_tran"/>
    <property type="match status" value="1"/>
</dbReference>
<dbReference type="EMBL" id="JAFBCL010000001">
    <property type="protein sequence ID" value="MBM7811411.1"/>
    <property type="molecule type" value="Genomic_DNA"/>
</dbReference>
<keyword evidence="5 7" id="KW-1133">Transmembrane helix</keyword>
<dbReference type="SMART" id="SM00382">
    <property type="entry name" value="AAA"/>
    <property type="match status" value="1"/>
</dbReference>
<dbReference type="SUPFAM" id="SSF52540">
    <property type="entry name" value="P-loop containing nucleoside triphosphate hydrolases"/>
    <property type="match status" value="1"/>
</dbReference>
<dbReference type="Proteomes" id="UP001195724">
    <property type="component" value="Unassembled WGS sequence"/>
</dbReference>
<evidence type="ECO:0000256" key="6">
    <source>
        <dbReference type="ARBA" id="ARBA00023136"/>
    </source>
</evidence>
<keyword evidence="2 7" id="KW-0812">Transmembrane</keyword>
<accession>A0ABS2S5A1</accession>
<dbReference type="InterPro" id="IPR039421">
    <property type="entry name" value="Type_1_exporter"/>
</dbReference>
<evidence type="ECO:0000259" key="9">
    <source>
        <dbReference type="PROSITE" id="PS50929"/>
    </source>
</evidence>
<comment type="subcellular location">
    <subcellularLocation>
        <location evidence="1">Cell membrane</location>
        <topology evidence="1">Multi-pass membrane protein</topology>
    </subcellularLocation>
</comment>